<protein>
    <recommendedName>
        <fullName evidence="2">Anti-CBASS protein Acb1-like N-terminal domain-containing protein</fullName>
    </recommendedName>
</protein>
<feature type="region of interest" description="Disordered" evidence="1">
    <location>
        <begin position="429"/>
        <end position="489"/>
    </location>
</feature>
<evidence type="ECO:0000259" key="2">
    <source>
        <dbReference type="Pfam" id="PF06381"/>
    </source>
</evidence>
<evidence type="ECO:0000313" key="4">
    <source>
        <dbReference type="Proteomes" id="UP001208888"/>
    </source>
</evidence>
<organism evidence="3 4">
    <name type="scientific">Pantoea ananas</name>
    <name type="common">Erwinia uredovora</name>
    <dbReference type="NCBI Taxonomy" id="553"/>
    <lineage>
        <taxon>Bacteria</taxon>
        <taxon>Pseudomonadati</taxon>
        <taxon>Pseudomonadota</taxon>
        <taxon>Gammaproteobacteria</taxon>
        <taxon>Enterobacterales</taxon>
        <taxon>Erwiniaceae</taxon>
        <taxon>Pantoea</taxon>
    </lineage>
</organism>
<proteinExistence type="predicted"/>
<evidence type="ECO:0000313" key="3">
    <source>
        <dbReference type="EMBL" id="MCW0344963.1"/>
    </source>
</evidence>
<dbReference type="AlphaFoldDB" id="A0AAJ1D0D2"/>
<reference evidence="3" key="1">
    <citation type="submission" date="2022-06" db="EMBL/GenBank/DDBJ databases">
        <title>Dynamics of rice microbiomes reveals core vertical transmitted seed endophytes.</title>
        <authorList>
            <person name="Liao K."/>
            <person name="Zhang X."/>
        </authorList>
    </citation>
    <scope>NUCLEOTIDE SEQUENCE</scope>
    <source>
        <strain evidence="3">JT1-17</strain>
    </source>
</reference>
<gene>
    <name evidence="3" type="ORF">NB703_003056</name>
</gene>
<dbReference type="Pfam" id="PF06381">
    <property type="entry name" value="Phage_portal_3"/>
    <property type="match status" value="1"/>
</dbReference>
<feature type="domain" description="Anti-CBASS protein Acb1-like N-terminal" evidence="2">
    <location>
        <begin position="51"/>
        <end position="403"/>
    </location>
</feature>
<name>A0AAJ1D0D2_PANAN</name>
<sequence>MARKQNSSAARTPQATADSYDNFMARVGMQQQNQHAASSYRANFTSRNRLQIEWAYRSSAIIGSAVDAVADDMTRKGIRITSEIDPKERGVIESLFDELELWDRLNDTIKWSRLYGGAVGFIMIEGQAPFTPLRLETIGEGKFKGILPLDRWMINPNLQRRIRDMGPNLGKPERYDVVTTATGIPAWSIHHSRLIRFDGVTLPYQQAQTEYEWGMSIIERIWDRLTAFDSATMGAAQLVYKAHLRTYKVDKLREIIGLGGKAYENLLKNLDLIRMYQSNEGMTLMDGKDVFETHQYSFAGLDDVISQFAEQISGATGIPLVRLFGQSPKGFSTGDADLSNYYDTIGTQQERRLRQPLRKLFDVMYRSELGKPLPDDFTFEFNPLWQMSDVDRSTVAVNTVNAISTAFNDGLMTKKAAMTDLREASDVTGIGASITDEDIADAEEEDPPGIGEIDDPKPLKGGGDPVSNEPTQDSASRGRHSKWPLRWFK</sequence>
<dbReference type="NCBIfam" id="TIGR01555">
    <property type="entry name" value="phge_rel_HI1409"/>
    <property type="match status" value="1"/>
</dbReference>
<comment type="caution">
    <text evidence="3">The sequence shown here is derived from an EMBL/GenBank/DDBJ whole genome shotgun (WGS) entry which is preliminary data.</text>
</comment>
<dbReference type="Proteomes" id="UP001208888">
    <property type="component" value="Unassembled WGS sequence"/>
</dbReference>
<dbReference type="EMBL" id="JANFVX010000011">
    <property type="protein sequence ID" value="MCW0344963.1"/>
    <property type="molecule type" value="Genomic_DNA"/>
</dbReference>
<feature type="compositionally biased region" description="Acidic residues" evidence="1">
    <location>
        <begin position="435"/>
        <end position="447"/>
    </location>
</feature>
<evidence type="ECO:0000256" key="1">
    <source>
        <dbReference type="SAM" id="MobiDB-lite"/>
    </source>
</evidence>
<dbReference type="RefSeq" id="WP_264272060.1">
    <property type="nucleotide sequence ID" value="NZ_JANFVX010000011.1"/>
</dbReference>
<accession>A0AAJ1D0D2</accession>
<feature type="compositionally biased region" description="Basic residues" evidence="1">
    <location>
        <begin position="477"/>
        <end position="489"/>
    </location>
</feature>
<dbReference type="InterPro" id="IPR006445">
    <property type="entry name" value="Phage-assoc_HI1409"/>
</dbReference>
<dbReference type="InterPro" id="IPR024459">
    <property type="entry name" value="Acb1-like_N"/>
</dbReference>